<dbReference type="OrthoDB" id="9785076at2"/>
<evidence type="ECO:0000313" key="3">
    <source>
        <dbReference type="Proteomes" id="UP000198788"/>
    </source>
</evidence>
<reference evidence="3" key="1">
    <citation type="submission" date="2016-10" db="EMBL/GenBank/DDBJ databases">
        <authorList>
            <person name="Varghese N."/>
            <person name="Submissions S."/>
        </authorList>
    </citation>
    <scope>NUCLEOTIDE SEQUENCE [LARGE SCALE GENOMIC DNA]</scope>
    <source>
        <strain evidence="3">CGMCC 1.10683</strain>
    </source>
</reference>
<dbReference type="GO" id="GO:0016787">
    <property type="term" value="F:hydrolase activity"/>
    <property type="evidence" value="ECO:0007669"/>
    <property type="project" value="UniProtKB-KW"/>
</dbReference>
<dbReference type="InterPro" id="IPR017208">
    <property type="entry name" value="UCP037442_abhydr"/>
</dbReference>
<proteinExistence type="predicted"/>
<evidence type="ECO:0000313" key="2">
    <source>
        <dbReference type="EMBL" id="SFS83465.1"/>
    </source>
</evidence>
<dbReference type="PIRSF" id="PIRSF037442">
    <property type="entry name" value="UCP037442_abhydr"/>
    <property type="match status" value="1"/>
</dbReference>
<dbReference type="AlphaFoldDB" id="A0A1I6T2J8"/>
<name>A0A1I6T2J8_9CAUL</name>
<feature type="domain" description="Serine aminopeptidase S33" evidence="1">
    <location>
        <begin position="32"/>
        <end position="147"/>
    </location>
</feature>
<protein>
    <submittedName>
        <fullName evidence="2">Predicted alpha/beta hydrolase</fullName>
    </submittedName>
</protein>
<keyword evidence="3" id="KW-1185">Reference proteome</keyword>
<dbReference type="InterPro" id="IPR022742">
    <property type="entry name" value="Hydrolase_4"/>
</dbReference>
<organism evidence="2 3">
    <name type="scientific">Brevundimonas viscosa</name>
    <dbReference type="NCBI Taxonomy" id="871741"/>
    <lineage>
        <taxon>Bacteria</taxon>
        <taxon>Pseudomonadati</taxon>
        <taxon>Pseudomonadota</taxon>
        <taxon>Alphaproteobacteria</taxon>
        <taxon>Caulobacterales</taxon>
        <taxon>Caulobacteraceae</taxon>
        <taxon>Brevundimonas</taxon>
    </lineage>
</organism>
<keyword evidence="2" id="KW-0378">Hydrolase</keyword>
<gene>
    <name evidence="2" type="ORF">SAMN05192570_2912</name>
</gene>
<dbReference type="Pfam" id="PF12146">
    <property type="entry name" value="Hydrolase_4"/>
    <property type="match status" value="1"/>
</dbReference>
<dbReference type="InterPro" id="IPR029058">
    <property type="entry name" value="AB_hydrolase_fold"/>
</dbReference>
<accession>A0A1I6T2J8</accession>
<dbReference type="Gene3D" id="3.40.50.1820">
    <property type="entry name" value="alpha/beta hydrolase"/>
    <property type="match status" value="1"/>
</dbReference>
<evidence type="ECO:0000259" key="1">
    <source>
        <dbReference type="Pfam" id="PF12146"/>
    </source>
</evidence>
<dbReference type="Proteomes" id="UP000198788">
    <property type="component" value="Unassembled WGS sequence"/>
</dbReference>
<dbReference type="RefSeq" id="WP_092312395.1">
    <property type="nucleotide sequence ID" value="NZ_FOZV01000007.1"/>
</dbReference>
<dbReference type="SUPFAM" id="SSF53474">
    <property type="entry name" value="alpha/beta-Hydrolases"/>
    <property type="match status" value="1"/>
</dbReference>
<sequence>MPTPASDLDTRDFTAPAGDGYPLSMRLVAPSAPVAAVLVSSGTGFPKGFYDRFARHLAGRGAAVLTYDFRGIAGSRPEDLAAMQMDYPDWGRLDMPAAVDALAGATPGLPLLHVGHSVGGHFLGFMPNHDRIARHAFVSVGSGWWVAHHRSYNPLELFFWHGYGPYSLARRGYVRGGGLWAGTDLPRGVFETWKRWCHRRDYFLGELQDRLRPHDFDAVAAPIRSWIFTDDPIATPAASESLLRIYPNAPKETVLRAPGDYDVLRIGHEGAFRRGMEPLWNEIADWLLEPGAARHR</sequence>
<dbReference type="EMBL" id="FOZV01000007">
    <property type="protein sequence ID" value="SFS83465.1"/>
    <property type="molecule type" value="Genomic_DNA"/>
</dbReference>
<dbReference type="STRING" id="871741.SAMN05192570_2912"/>